<evidence type="ECO:0000313" key="8">
    <source>
        <dbReference type="EMBL" id="OHE99488.1"/>
    </source>
</evidence>
<dbReference type="PANTHER" id="PTHR36206:SF16">
    <property type="entry name" value="TRANSCRIPTION FACTOR DOMAIN-CONTAINING PROTEIN-RELATED"/>
    <property type="match status" value="1"/>
</dbReference>
<dbReference type="InterPro" id="IPR001138">
    <property type="entry name" value="Zn2Cys6_DnaBD"/>
</dbReference>
<keyword evidence="6" id="KW-0539">Nucleus</keyword>
<keyword evidence="5" id="KW-0804">Transcription</keyword>
<keyword evidence="4" id="KW-0238">DNA-binding</keyword>
<reference evidence="8 9" key="1">
    <citation type="submission" date="2016-09" db="EMBL/GenBank/DDBJ databases">
        <authorList>
            <person name="Capua I."/>
            <person name="De Benedictis P."/>
            <person name="Joannis T."/>
            <person name="Lombin L.H."/>
            <person name="Cattoli G."/>
        </authorList>
    </citation>
    <scope>NUCLEOTIDE SEQUENCE [LARGE SCALE GENOMIC DNA]</scope>
    <source>
        <strain evidence="8 9">IMI 309357</strain>
    </source>
</reference>
<dbReference type="Gene3D" id="4.10.240.10">
    <property type="entry name" value="Zn(2)-C6 fungal-type DNA-binding domain"/>
    <property type="match status" value="1"/>
</dbReference>
<keyword evidence="9" id="KW-1185">Reference proteome</keyword>
<evidence type="ECO:0000256" key="5">
    <source>
        <dbReference type="ARBA" id="ARBA00023163"/>
    </source>
</evidence>
<dbReference type="CDD" id="cd00067">
    <property type="entry name" value="GAL4"/>
    <property type="match status" value="1"/>
</dbReference>
<evidence type="ECO:0000256" key="3">
    <source>
        <dbReference type="ARBA" id="ARBA00023015"/>
    </source>
</evidence>
<comment type="caution">
    <text evidence="8">The sequence shown here is derived from an EMBL/GenBank/DDBJ whole genome shotgun (WGS) entry which is preliminary data.</text>
</comment>
<dbReference type="OrthoDB" id="3145928at2759"/>
<dbReference type="InterPro" id="IPR036864">
    <property type="entry name" value="Zn2-C6_fun-type_DNA-bd_sf"/>
</dbReference>
<evidence type="ECO:0000256" key="1">
    <source>
        <dbReference type="ARBA" id="ARBA00022723"/>
    </source>
</evidence>
<dbReference type="SUPFAM" id="SSF57701">
    <property type="entry name" value="Zn2/Cys6 DNA-binding domain"/>
    <property type="match status" value="1"/>
</dbReference>
<dbReference type="RefSeq" id="XP_022476636.1">
    <property type="nucleotide sequence ID" value="XM_022616931.1"/>
</dbReference>
<evidence type="ECO:0000256" key="2">
    <source>
        <dbReference type="ARBA" id="ARBA00022833"/>
    </source>
</evidence>
<gene>
    <name evidence="8" type="ORF">CORC01_05288</name>
</gene>
<dbReference type="GO" id="GO:0000981">
    <property type="term" value="F:DNA-binding transcription factor activity, RNA polymerase II-specific"/>
    <property type="evidence" value="ECO:0007669"/>
    <property type="project" value="InterPro"/>
</dbReference>
<dbReference type="Proteomes" id="UP000176998">
    <property type="component" value="Unassembled WGS sequence"/>
</dbReference>
<feature type="domain" description="Zn(2)-C6 fungal-type" evidence="7">
    <location>
        <begin position="12"/>
        <end position="40"/>
    </location>
</feature>
<dbReference type="PROSITE" id="PS00463">
    <property type="entry name" value="ZN2_CY6_FUNGAL_1"/>
    <property type="match status" value="1"/>
</dbReference>
<dbReference type="GO" id="GO:0003677">
    <property type="term" value="F:DNA binding"/>
    <property type="evidence" value="ECO:0007669"/>
    <property type="project" value="UniProtKB-KW"/>
</dbReference>
<evidence type="ECO:0000256" key="4">
    <source>
        <dbReference type="ARBA" id="ARBA00023125"/>
    </source>
</evidence>
<name>A0A1G4BDR1_9PEZI</name>
<keyword evidence="3" id="KW-0805">Transcription regulation</keyword>
<accession>A0A1G4BDR1</accession>
<protein>
    <recommendedName>
        <fullName evidence="7">Zn(2)-C6 fungal-type domain-containing protein</fullName>
    </recommendedName>
</protein>
<dbReference type="GO" id="GO:0008270">
    <property type="term" value="F:zinc ion binding"/>
    <property type="evidence" value="ECO:0007669"/>
    <property type="project" value="InterPro"/>
</dbReference>
<evidence type="ECO:0000259" key="7">
    <source>
        <dbReference type="PROSITE" id="PS50048"/>
    </source>
</evidence>
<evidence type="ECO:0000256" key="6">
    <source>
        <dbReference type="ARBA" id="ARBA00023242"/>
    </source>
</evidence>
<sequence>MARKGCKKTKTGCLTCKIRKIKCDETKPSCRCCNDTGRKCDGYTVQASLESKIRSDLGRHGSNSASERRALQYFYEYAAPRLSGPRRPVFWTHFVMQLSESEPIVKHSLLAISHLYEAREIQSTPSIRPSLALQYYNASIKGLKAVEDQSLVLVVCILFTCIELLLSNNETAIQHCNHGLAILENYNNDNPWILEHLLPIFRRLSVLPLLIGKPLADSAFAPVLRPVVPTRFESIEDAQSMLDDIFKQLMLLRHWKQKGTHFDVVKERSCIDSLLHQCKELIQNLDIDSTSQADCASAGPQALMQMRFQLCQVCFDMVFPEDQADSNEKNIHDFRKMITQASAFNKLRTIRVPRFVFELAFSPILSFIVMECKCLELRLAALRLIRVLGAERESLFESHNLYTLGRQRIQTEHGVILDIADCPQDFILDSDLYSLI</sequence>
<proteinExistence type="predicted"/>
<dbReference type="EMBL" id="MJBS01000036">
    <property type="protein sequence ID" value="OHE99488.1"/>
    <property type="molecule type" value="Genomic_DNA"/>
</dbReference>
<evidence type="ECO:0000313" key="9">
    <source>
        <dbReference type="Proteomes" id="UP000176998"/>
    </source>
</evidence>
<organism evidence="8 9">
    <name type="scientific">Colletotrichum orchidophilum</name>
    <dbReference type="NCBI Taxonomy" id="1209926"/>
    <lineage>
        <taxon>Eukaryota</taxon>
        <taxon>Fungi</taxon>
        <taxon>Dikarya</taxon>
        <taxon>Ascomycota</taxon>
        <taxon>Pezizomycotina</taxon>
        <taxon>Sordariomycetes</taxon>
        <taxon>Hypocreomycetidae</taxon>
        <taxon>Glomerellales</taxon>
        <taxon>Glomerellaceae</taxon>
        <taxon>Colletotrichum</taxon>
    </lineage>
</organism>
<dbReference type="InterPro" id="IPR052360">
    <property type="entry name" value="Transcr_Regulatory_Proteins"/>
</dbReference>
<dbReference type="PROSITE" id="PS50048">
    <property type="entry name" value="ZN2_CY6_FUNGAL_2"/>
    <property type="match status" value="1"/>
</dbReference>
<dbReference type="AlphaFoldDB" id="A0A1G4BDR1"/>
<keyword evidence="2" id="KW-0862">Zinc</keyword>
<dbReference type="STRING" id="1209926.A0A1G4BDR1"/>
<keyword evidence="1" id="KW-0479">Metal-binding</keyword>
<dbReference type="GeneID" id="34558441"/>
<dbReference type="PANTHER" id="PTHR36206">
    <property type="entry name" value="ASPERCRYPTIN BIOSYNTHESIS CLUSTER-SPECIFIC TRANSCRIPTION REGULATOR ATNN-RELATED"/>
    <property type="match status" value="1"/>
</dbReference>
<dbReference type="Pfam" id="PF00172">
    <property type="entry name" value="Zn_clus"/>
    <property type="match status" value="1"/>
</dbReference>
<dbReference type="SMART" id="SM00066">
    <property type="entry name" value="GAL4"/>
    <property type="match status" value="1"/>
</dbReference>